<name>A0A2T9YAD2_9FUNG</name>
<dbReference type="OrthoDB" id="5598369at2759"/>
<keyword evidence="2" id="KW-1185">Reference proteome</keyword>
<comment type="caution">
    <text evidence="1">The sequence shown here is derived from an EMBL/GenBank/DDBJ whole genome shotgun (WGS) entry which is preliminary data.</text>
</comment>
<dbReference type="Proteomes" id="UP000245699">
    <property type="component" value="Unassembled WGS sequence"/>
</dbReference>
<dbReference type="EMBL" id="MBFT01000561">
    <property type="protein sequence ID" value="PVU89269.1"/>
    <property type="molecule type" value="Genomic_DNA"/>
</dbReference>
<organism evidence="1 2">
    <name type="scientific">Furculomyces boomerangus</name>
    <dbReference type="NCBI Taxonomy" id="61424"/>
    <lineage>
        <taxon>Eukaryota</taxon>
        <taxon>Fungi</taxon>
        <taxon>Fungi incertae sedis</taxon>
        <taxon>Zoopagomycota</taxon>
        <taxon>Kickxellomycotina</taxon>
        <taxon>Harpellomycetes</taxon>
        <taxon>Harpellales</taxon>
        <taxon>Harpellaceae</taxon>
        <taxon>Furculomyces</taxon>
    </lineage>
</organism>
<feature type="non-terminal residue" evidence="1">
    <location>
        <position position="1"/>
    </location>
</feature>
<evidence type="ECO:0000313" key="2">
    <source>
        <dbReference type="Proteomes" id="UP000245699"/>
    </source>
</evidence>
<reference evidence="1 2" key="1">
    <citation type="journal article" date="2018" name="MBio">
        <title>Comparative Genomics Reveals the Core Gene Toolbox for the Fungus-Insect Symbiosis.</title>
        <authorList>
            <person name="Wang Y."/>
            <person name="Stata M."/>
            <person name="Wang W."/>
            <person name="Stajich J.E."/>
            <person name="White M.M."/>
            <person name="Moncalvo J.M."/>
        </authorList>
    </citation>
    <scope>NUCLEOTIDE SEQUENCE [LARGE SCALE GENOMIC DNA]</scope>
    <source>
        <strain evidence="1 2">AUS-77-4</strain>
    </source>
</reference>
<proteinExistence type="predicted"/>
<protein>
    <submittedName>
        <fullName evidence="1">Uncharacterized protein</fullName>
    </submittedName>
</protein>
<evidence type="ECO:0000313" key="1">
    <source>
        <dbReference type="EMBL" id="PVU89269.1"/>
    </source>
</evidence>
<gene>
    <name evidence="1" type="ORF">BB559_005164</name>
</gene>
<sequence length="87" mass="9680">RGLSGGVGSNPTLIILGDLAQMVERSLSMREVQGSIPWFSKKRSCGPMDKAFDYGSKDSSFERYKSRMASDVVREKYSLTHSLESKT</sequence>
<dbReference type="AlphaFoldDB" id="A0A2T9YAD2"/>
<accession>A0A2T9YAD2</accession>